<dbReference type="AlphaFoldDB" id="A0A0F4LJN6"/>
<dbReference type="InterPro" id="IPR050950">
    <property type="entry name" value="HTH-type_LysR_regulators"/>
</dbReference>
<comment type="caution">
    <text evidence="6">The sequence shown here is derived from an EMBL/GenBank/DDBJ whole genome shotgun (WGS) entry which is preliminary data.</text>
</comment>
<dbReference type="GO" id="GO:0003677">
    <property type="term" value="F:DNA binding"/>
    <property type="evidence" value="ECO:0007669"/>
    <property type="project" value="UniProtKB-KW"/>
</dbReference>
<keyword evidence="3" id="KW-0238">DNA-binding</keyword>
<dbReference type="Pfam" id="PF03466">
    <property type="entry name" value="LysR_substrate"/>
    <property type="match status" value="1"/>
</dbReference>
<keyword evidence="4" id="KW-0804">Transcription</keyword>
<keyword evidence="2" id="KW-0805">Transcription regulation</keyword>
<organism evidence="6 7">
    <name type="scientific">Lactobacillus melliventris</name>
    <dbReference type="NCBI Taxonomy" id="1218507"/>
    <lineage>
        <taxon>Bacteria</taxon>
        <taxon>Bacillati</taxon>
        <taxon>Bacillota</taxon>
        <taxon>Bacilli</taxon>
        <taxon>Lactobacillales</taxon>
        <taxon>Lactobacillaceae</taxon>
        <taxon>Lactobacillus</taxon>
    </lineage>
</organism>
<dbReference type="PRINTS" id="PR00039">
    <property type="entry name" value="HTHLYSR"/>
</dbReference>
<gene>
    <name evidence="6" type="ORF">JF74_01280</name>
</gene>
<dbReference type="Gene3D" id="3.40.190.290">
    <property type="match status" value="1"/>
</dbReference>
<dbReference type="SUPFAM" id="SSF53850">
    <property type="entry name" value="Periplasmic binding protein-like II"/>
    <property type="match status" value="1"/>
</dbReference>
<reference evidence="6 7" key="1">
    <citation type="submission" date="2015-01" db="EMBL/GenBank/DDBJ databases">
        <title>Comparative genomics of the lactic acid bacteria isolated from the honey bee gut.</title>
        <authorList>
            <person name="Ellegaard K.M."/>
            <person name="Tamarit D."/>
            <person name="Javelind E."/>
            <person name="Olofsson T."/>
            <person name="Andersson S.G."/>
            <person name="Vasquez A."/>
        </authorList>
    </citation>
    <scope>NUCLEOTIDE SEQUENCE [LARGE SCALE GENOMIC DNA]</scope>
    <source>
        <strain evidence="6 7">Hma8</strain>
    </source>
</reference>
<dbReference type="PATRIC" id="fig|1218507.3.peg.285"/>
<sequence>MNLNQLYYFRELADQKQYTKAADNLFISQPTLSISIKQLENELQCKLFNHNGRYVQLTEYGRIFYDTVTKSLNTLDRGKKQIEQRISQDQGNIHIAGIPTAIGTILPHLTKQYQQESNISPHFIYHDNPSYQICEGIKNGWYDIGISSFVPEFSYFTYIPLYTEEIIAIVSKENNLAKITEITPAELQGESIITYSKKIQIGKDITNALLATASDLNITNRLHDELAIAGQVLTNDIVGIVAKTIYLSGFDIHIIKLDLPKNTRQVYLVYDSSQNFSPGTVDFIDFLKSHKPDIQKIVDNIPVN</sequence>
<evidence type="ECO:0000256" key="4">
    <source>
        <dbReference type="ARBA" id="ARBA00023163"/>
    </source>
</evidence>
<dbReference type="Proteomes" id="UP000033531">
    <property type="component" value="Unassembled WGS sequence"/>
</dbReference>
<evidence type="ECO:0000256" key="2">
    <source>
        <dbReference type="ARBA" id="ARBA00023015"/>
    </source>
</evidence>
<dbReference type="InterPro" id="IPR000847">
    <property type="entry name" value="LysR_HTH_N"/>
</dbReference>
<evidence type="ECO:0000313" key="6">
    <source>
        <dbReference type="EMBL" id="KJY58459.1"/>
    </source>
</evidence>
<evidence type="ECO:0000259" key="5">
    <source>
        <dbReference type="PROSITE" id="PS50931"/>
    </source>
</evidence>
<dbReference type="InterPro" id="IPR036388">
    <property type="entry name" value="WH-like_DNA-bd_sf"/>
</dbReference>
<dbReference type="HOGENOM" id="CLU_039613_6_2_9"/>
<dbReference type="PANTHER" id="PTHR30419:SF8">
    <property type="entry name" value="NITROGEN ASSIMILATION TRANSCRIPTIONAL ACTIVATOR-RELATED"/>
    <property type="match status" value="1"/>
</dbReference>
<dbReference type="STRING" id="1218507.JF74_01280"/>
<proteinExistence type="inferred from homology"/>
<dbReference type="FunFam" id="1.10.10.10:FF:000001">
    <property type="entry name" value="LysR family transcriptional regulator"/>
    <property type="match status" value="1"/>
</dbReference>
<dbReference type="InterPro" id="IPR036390">
    <property type="entry name" value="WH_DNA-bd_sf"/>
</dbReference>
<evidence type="ECO:0000313" key="7">
    <source>
        <dbReference type="Proteomes" id="UP000033531"/>
    </source>
</evidence>
<dbReference type="EMBL" id="JXLI01000004">
    <property type="protein sequence ID" value="KJY58459.1"/>
    <property type="molecule type" value="Genomic_DNA"/>
</dbReference>
<comment type="similarity">
    <text evidence="1">Belongs to the LysR transcriptional regulatory family.</text>
</comment>
<dbReference type="InterPro" id="IPR005119">
    <property type="entry name" value="LysR_subst-bd"/>
</dbReference>
<dbReference type="PROSITE" id="PS50931">
    <property type="entry name" value="HTH_LYSR"/>
    <property type="match status" value="1"/>
</dbReference>
<name>A0A0F4LJN6_9LACO</name>
<feature type="domain" description="HTH lysR-type" evidence="5">
    <location>
        <begin position="1"/>
        <end position="58"/>
    </location>
</feature>
<dbReference type="Pfam" id="PF00126">
    <property type="entry name" value="HTH_1"/>
    <property type="match status" value="1"/>
</dbReference>
<dbReference type="SUPFAM" id="SSF46785">
    <property type="entry name" value="Winged helix' DNA-binding domain"/>
    <property type="match status" value="1"/>
</dbReference>
<dbReference type="RefSeq" id="WP_046324094.1">
    <property type="nucleotide sequence ID" value="NZ_JAAEEB010000003.1"/>
</dbReference>
<dbReference type="GO" id="GO:0003700">
    <property type="term" value="F:DNA-binding transcription factor activity"/>
    <property type="evidence" value="ECO:0007669"/>
    <property type="project" value="InterPro"/>
</dbReference>
<dbReference type="OrthoDB" id="9803735at2"/>
<dbReference type="Gene3D" id="1.10.10.10">
    <property type="entry name" value="Winged helix-like DNA-binding domain superfamily/Winged helix DNA-binding domain"/>
    <property type="match status" value="1"/>
</dbReference>
<dbReference type="GO" id="GO:0005829">
    <property type="term" value="C:cytosol"/>
    <property type="evidence" value="ECO:0007669"/>
    <property type="project" value="TreeGrafter"/>
</dbReference>
<protein>
    <submittedName>
        <fullName evidence="6">Transcriptional regulator (Transcriptional regulator, LysR family)</fullName>
    </submittedName>
</protein>
<accession>A0A0F4LJN6</accession>
<evidence type="ECO:0000256" key="1">
    <source>
        <dbReference type="ARBA" id="ARBA00009437"/>
    </source>
</evidence>
<dbReference type="PANTHER" id="PTHR30419">
    <property type="entry name" value="HTH-TYPE TRANSCRIPTIONAL REGULATOR YBHD"/>
    <property type="match status" value="1"/>
</dbReference>
<evidence type="ECO:0000256" key="3">
    <source>
        <dbReference type="ARBA" id="ARBA00023125"/>
    </source>
</evidence>